<feature type="non-terminal residue" evidence="2">
    <location>
        <position position="56"/>
    </location>
</feature>
<sequence length="56" mass="6040">MQTLDVVQNPLLDGVQNAEWLPIVDTDDEIVEVDDDDDDDNNESNDNGDGGGLSPP</sequence>
<reference evidence="2 3" key="1">
    <citation type="journal article" date="2018" name="Front. Plant Sci.">
        <title>Red Clover (Trifolium pratense) and Zigzag Clover (T. medium) - A Picture of Genomic Similarities and Differences.</title>
        <authorList>
            <person name="Dluhosova J."/>
            <person name="Istvanek J."/>
            <person name="Nedelnik J."/>
            <person name="Repkova J."/>
        </authorList>
    </citation>
    <scope>NUCLEOTIDE SEQUENCE [LARGE SCALE GENOMIC DNA]</scope>
    <source>
        <strain evidence="3">cv. 10/8</strain>
        <tissue evidence="2">Leaf</tissue>
    </source>
</reference>
<protein>
    <submittedName>
        <fullName evidence="2">Uncharacterized protein</fullName>
    </submittedName>
</protein>
<dbReference type="EMBL" id="LXQA010388073">
    <property type="protein sequence ID" value="MCI48553.1"/>
    <property type="molecule type" value="Genomic_DNA"/>
</dbReference>
<keyword evidence="3" id="KW-1185">Reference proteome</keyword>
<evidence type="ECO:0000313" key="3">
    <source>
        <dbReference type="Proteomes" id="UP000265520"/>
    </source>
</evidence>
<comment type="caution">
    <text evidence="2">The sequence shown here is derived from an EMBL/GenBank/DDBJ whole genome shotgun (WGS) entry which is preliminary data.</text>
</comment>
<dbReference type="Proteomes" id="UP000265520">
    <property type="component" value="Unassembled WGS sequence"/>
</dbReference>
<evidence type="ECO:0000256" key="1">
    <source>
        <dbReference type="SAM" id="MobiDB-lite"/>
    </source>
</evidence>
<accession>A0A392SI35</accession>
<proteinExistence type="predicted"/>
<dbReference type="AlphaFoldDB" id="A0A392SI35"/>
<organism evidence="2 3">
    <name type="scientific">Trifolium medium</name>
    <dbReference type="NCBI Taxonomy" id="97028"/>
    <lineage>
        <taxon>Eukaryota</taxon>
        <taxon>Viridiplantae</taxon>
        <taxon>Streptophyta</taxon>
        <taxon>Embryophyta</taxon>
        <taxon>Tracheophyta</taxon>
        <taxon>Spermatophyta</taxon>
        <taxon>Magnoliopsida</taxon>
        <taxon>eudicotyledons</taxon>
        <taxon>Gunneridae</taxon>
        <taxon>Pentapetalae</taxon>
        <taxon>rosids</taxon>
        <taxon>fabids</taxon>
        <taxon>Fabales</taxon>
        <taxon>Fabaceae</taxon>
        <taxon>Papilionoideae</taxon>
        <taxon>50 kb inversion clade</taxon>
        <taxon>NPAAA clade</taxon>
        <taxon>Hologalegina</taxon>
        <taxon>IRL clade</taxon>
        <taxon>Trifolieae</taxon>
        <taxon>Trifolium</taxon>
    </lineage>
</organism>
<name>A0A392SI35_9FABA</name>
<feature type="region of interest" description="Disordered" evidence="1">
    <location>
        <begin position="29"/>
        <end position="56"/>
    </location>
</feature>
<evidence type="ECO:0000313" key="2">
    <source>
        <dbReference type="EMBL" id="MCI48553.1"/>
    </source>
</evidence>
<feature type="compositionally biased region" description="Acidic residues" evidence="1">
    <location>
        <begin position="29"/>
        <end position="43"/>
    </location>
</feature>